<evidence type="ECO:0000313" key="1">
    <source>
        <dbReference type="EMBL" id="PSR26168.1"/>
    </source>
</evidence>
<dbReference type="AlphaFoldDB" id="A0A2T2WVA0"/>
<evidence type="ECO:0000313" key="2">
    <source>
        <dbReference type="Proteomes" id="UP000242699"/>
    </source>
</evidence>
<proteinExistence type="predicted"/>
<organism evidence="1 2">
    <name type="scientific">Sulfobacillus benefaciens</name>
    <dbReference type="NCBI Taxonomy" id="453960"/>
    <lineage>
        <taxon>Bacteria</taxon>
        <taxon>Bacillati</taxon>
        <taxon>Bacillota</taxon>
        <taxon>Clostridia</taxon>
        <taxon>Eubacteriales</taxon>
        <taxon>Clostridiales Family XVII. Incertae Sedis</taxon>
        <taxon>Sulfobacillus</taxon>
    </lineage>
</organism>
<dbReference type="Proteomes" id="UP000242699">
    <property type="component" value="Unassembled WGS sequence"/>
</dbReference>
<comment type="caution">
    <text evidence="1">The sequence shown here is derived from an EMBL/GenBank/DDBJ whole genome shotgun (WGS) entry which is preliminary data.</text>
</comment>
<sequence>MRHRTLRNGAWIGAISILSLLSGCGWFGAAPVQYQVHLVETVPSTPQPLNITWQGVLRNTSHPVWTQLREQIGSRGFTSILPPSGTRSTPTTATVAREALMWTHTASAWPSQPLLTVPMTLTHPLRVSAQTAQITKEWHTTVKLGHQALRATVLLTATLARPHGVLQQAQWTWIVSTPAQQVKTAQGTPYRLPALNWTERGKITRQ</sequence>
<dbReference type="PROSITE" id="PS51257">
    <property type="entry name" value="PROKAR_LIPOPROTEIN"/>
    <property type="match status" value="1"/>
</dbReference>
<accession>A0A2T2WVA0</accession>
<protein>
    <submittedName>
        <fullName evidence="1">Uncharacterized protein</fullName>
    </submittedName>
</protein>
<dbReference type="EMBL" id="PXYT01000040">
    <property type="protein sequence ID" value="PSR26168.1"/>
    <property type="molecule type" value="Genomic_DNA"/>
</dbReference>
<gene>
    <name evidence="1" type="ORF">C7B43_14500</name>
</gene>
<reference evidence="1 2" key="1">
    <citation type="journal article" date="2014" name="BMC Genomics">
        <title>Comparison of environmental and isolate Sulfobacillus genomes reveals diverse carbon, sulfur, nitrogen, and hydrogen metabolisms.</title>
        <authorList>
            <person name="Justice N.B."/>
            <person name="Norman A."/>
            <person name="Brown C.T."/>
            <person name="Singh A."/>
            <person name="Thomas B.C."/>
            <person name="Banfield J.F."/>
        </authorList>
    </citation>
    <scope>NUCLEOTIDE SEQUENCE [LARGE SCALE GENOMIC DNA]</scope>
    <source>
        <strain evidence="1">AMDSBA1</strain>
    </source>
</reference>
<name>A0A2T2WVA0_9FIRM</name>